<dbReference type="EMBL" id="QLMD01000022">
    <property type="protein sequence ID" value="RAJ92947.1"/>
    <property type="molecule type" value="Genomic_DNA"/>
</dbReference>
<keyword evidence="2 3" id="KW-0449">Lipoprotein</keyword>
<evidence type="ECO:0000256" key="2">
    <source>
        <dbReference type="PIRNR" id="PIRNR036893"/>
    </source>
</evidence>
<comment type="subunit">
    <text evidence="2">Homodimer.</text>
</comment>
<keyword evidence="2" id="KW-0998">Cell outer membrane</keyword>
<comment type="subcellular location">
    <subcellularLocation>
        <location evidence="2">Cell outer membrane</location>
    </subcellularLocation>
</comment>
<dbReference type="InterPro" id="IPR022271">
    <property type="entry name" value="Lipocalin_ApoD"/>
</dbReference>
<dbReference type="PANTHER" id="PTHR10612:SF34">
    <property type="entry name" value="APOLIPOPROTEIN D"/>
    <property type="match status" value="1"/>
</dbReference>
<feature type="domain" description="Lipocalin/cytosolic fatty-acid binding" evidence="4">
    <location>
        <begin position="37"/>
        <end position="174"/>
    </location>
</feature>
<name>A0A327WPX4_9GAMM</name>
<protein>
    <recommendedName>
        <fullName evidence="2">Outer membrane lipoprotein Blc</fullName>
    </recommendedName>
</protein>
<dbReference type="InterPro" id="IPR047202">
    <property type="entry name" value="Lipocalin_Blc-like_dom"/>
</dbReference>
<evidence type="ECO:0000313" key="6">
    <source>
        <dbReference type="Proteomes" id="UP000249203"/>
    </source>
</evidence>
<proteinExistence type="inferred from homology"/>
<evidence type="ECO:0000259" key="4">
    <source>
        <dbReference type="Pfam" id="PF08212"/>
    </source>
</evidence>
<feature type="lipid moiety-binding region" description="N-palmitoyl cysteine" evidence="3">
    <location>
        <position position="22"/>
    </location>
</feature>
<comment type="caution">
    <text evidence="5">The sequence shown here is derived from an EMBL/GenBank/DDBJ whole genome shotgun (WGS) entry which is preliminary data.</text>
</comment>
<dbReference type="Proteomes" id="UP000249203">
    <property type="component" value="Unassembled WGS sequence"/>
</dbReference>
<dbReference type="InterPro" id="IPR002446">
    <property type="entry name" value="Lipocalin_bac"/>
</dbReference>
<dbReference type="CDD" id="cd19438">
    <property type="entry name" value="lipocalin_Blc-like"/>
    <property type="match status" value="1"/>
</dbReference>
<organism evidence="5 6">
    <name type="scientific">Aliidiomarina maris</name>
    <dbReference type="NCBI Taxonomy" id="531312"/>
    <lineage>
        <taxon>Bacteria</taxon>
        <taxon>Pseudomonadati</taxon>
        <taxon>Pseudomonadota</taxon>
        <taxon>Gammaproteobacteria</taxon>
        <taxon>Alteromonadales</taxon>
        <taxon>Idiomarinaceae</taxon>
        <taxon>Aliidiomarina</taxon>
    </lineage>
</organism>
<dbReference type="GO" id="GO:0006950">
    <property type="term" value="P:response to stress"/>
    <property type="evidence" value="ECO:0007669"/>
    <property type="project" value="UniProtKB-ARBA"/>
</dbReference>
<accession>A0A327WPX4</accession>
<comment type="similarity">
    <text evidence="1 2">Belongs to the calycin superfamily. Lipocalin family.</text>
</comment>
<dbReference type="InterPro" id="IPR000566">
    <property type="entry name" value="Lipocln_cytosolic_FA-bd_dom"/>
</dbReference>
<evidence type="ECO:0000313" key="5">
    <source>
        <dbReference type="EMBL" id="RAJ92947.1"/>
    </source>
</evidence>
<dbReference type="GO" id="GO:0008289">
    <property type="term" value="F:lipid binding"/>
    <property type="evidence" value="ECO:0007669"/>
    <property type="project" value="UniProtKB-UniRule"/>
</dbReference>
<dbReference type="InterPro" id="IPR022272">
    <property type="entry name" value="Lipocalin_CS"/>
</dbReference>
<keyword evidence="3" id="KW-0564">Palmitate</keyword>
<dbReference type="PRINTS" id="PR01171">
    <property type="entry name" value="BCTLIPOCALIN"/>
</dbReference>
<dbReference type="Gene3D" id="2.40.128.20">
    <property type="match status" value="1"/>
</dbReference>
<reference evidence="5 6" key="1">
    <citation type="submission" date="2018-06" db="EMBL/GenBank/DDBJ databases">
        <title>Genomic Encyclopedia of Type Strains, Phase III (KMG-III): the genomes of soil and plant-associated and newly described type strains.</title>
        <authorList>
            <person name="Whitman W."/>
        </authorList>
    </citation>
    <scope>NUCLEOTIDE SEQUENCE [LARGE SCALE GENOMIC DNA]</scope>
    <source>
        <strain evidence="5 6">CGMCC 1.15366</strain>
    </source>
</reference>
<dbReference type="SUPFAM" id="SSF50814">
    <property type="entry name" value="Lipocalins"/>
    <property type="match status" value="1"/>
</dbReference>
<dbReference type="Pfam" id="PF08212">
    <property type="entry name" value="Lipocalin_2"/>
    <property type="match status" value="1"/>
</dbReference>
<comment type="function">
    <text evidence="2">Involved in the storage or transport of lipids necessary for membrane maintenance under stressful conditions. Displays a binding preference for lysophospholipids.</text>
</comment>
<keyword evidence="2" id="KW-0446">Lipid-binding</keyword>
<feature type="lipid moiety-binding region" description="S-diacylglycerol cysteine" evidence="3">
    <location>
        <position position="22"/>
    </location>
</feature>
<dbReference type="PROSITE" id="PS00213">
    <property type="entry name" value="LIPOCALIN"/>
    <property type="match status" value="1"/>
</dbReference>
<dbReference type="AlphaFoldDB" id="A0A327WPX4"/>
<evidence type="ECO:0000256" key="1">
    <source>
        <dbReference type="ARBA" id="ARBA00006889"/>
    </source>
</evidence>
<dbReference type="GO" id="GO:0009279">
    <property type="term" value="C:cell outer membrane"/>
    <property type="evidence" value="ECO:0007669"/>
    <property type="project" value="UniProtKB-SubCell"/>
</dbReference>
<evidence type="ECO:0000256" key="3">
    <source>
        <dbReference type="PIRSR" id="PIRSR036893-52"/>
    </source>
</evidence>
<dbReference type="PANTHER" id="PTHR10612">
    <property type="entry name" value="APOLIPOPROTEIN D"/>
    <property type="match status" value="1"/>
</dbReference>
<dbReference type="PIRSF" id="PIRSF036893">
    <property type="entry name" value="Lipocalin_ApoD"/>
    <property type="match status" value="1"/>
</dbReference>
<sequence>MANNWTHRLAAMFIAAYVLTGCMHQPEPVVTPIQQLNTERYMGTWYEIVRMPTSFQRDMSHATASYRLNADGTFEVVNRGFNTRKGEWKTAVGKAKPIDGMPAGFSVSFQWPFSGGYYIAELGSNYEYAVIVSDSHDYFWLLAREPRLPRWLIDRTLARAHEWGFDIEQMIETKH</sequence>
<dbReference type="RefSeq" id="WP_181452305.1">
    <property type="nucleotide sequence ID" value="NZ_PIPK01000014.1"/>
</dbReference>
<keyword evidence="2" id="KW-0472">Membrane</keyword>
<dbReference type="InterPro" id="IPR012674">
    <property type="entry name" value="Calycin"/>
</dbReference>
<gene>
    <name evidence="5" type="ORF">B0I24_1225</name>
</gene>